<dbReference type="Gene3D" id="1.10.10.10">
    <property type="entry name" value="Winged helix-like DNA-binding domain superfamily/Winged helix DNA-binding domain"/>
    <property type="match status" value="1"/>
</dbReference>
<accession>A0A177Y044</accession>
<evidence type="ECO:0000313" key="4">
    <source>
        <dbReference type="EMBL" id="OAJ94200.1"/>
    </source>
</evidence>
<organism evidence="4 5">
    <name type="scientific">Vibrio bivalvicida</name>
    <dbReference type="NCBI Taxonomy" id="1276888"/>
    <lineage>
        <taxon>Bacteria</taxon>
        <taxon>Pseudomonadati</taxon>
        <taxon>Pseudomonadota</taxon>
        <taxon>Gammaproteobacteria</taxon>
        <taxon>Vibrionales</taxon>
        <taxon>Vibrionaceae</taxon>
        <taxon>Vibrio</taxon>
        <taxon>Vibrio oreintalis group</taxon>
    </lineage>
</organism>
<dbReference type="PROSITE" id="PS51755">
    <property type="entry name" value="OMPR_PHOB"/>
    <property type="match status" value="1"/>
</dbReference>
<name>A0A177Y044_9VIBR</name>
<dbReference type="AlphaFoldDB" id="A0A177Y044"/>
<dbReference type="CDD" id="cd00383">
    <property type="entry name" value="trans_reg_C"/>
    <property type="match status" value="1"/>
</dbReference>
<dbReference type="RefSeq" id="WP_054963518.1">
    <property type="nucleotide sequence ID" value="NZ_LLEI02000031.1"/>
</dbReference>
<reference evidence="4 5" key="1">
    <citation type="journal article" date="2016" name="Syst. Appl. Microbiol.">
        <title>Vibrio bivalvicida sp. nov., a novel larval pathogen for bivalve molluscs reared in a hatchery.</title>
        <authorList>
            <person name="Dubert J."/>
            <person name="Romalde J.L."/>
            <person name="Prado S."/>
            <person name="Barja J.L."/>
        </authorList>
    </citation>
    <scope>NUCLEOTIDE SEQUENCE [LARGE SCALE GENOMIC DNA]</scope>
    <source>
        <strain evidence="4 5">605</strain>
    </source>
</reference>
<proteinExistence type="predicted"/>
<dbReference type="GO" id="GO:0000160">
    <property type="term" value="P:phosphorelay signal transduction system"/>
    <property type="evidence" value="ECO:0007669"/>
    <property type="project" value="InterPro"/>
</dbReference>
<gene>
    <name evidence="4" type="ORF">APB76_10900</name>
</gene>
<evidence type="ECO:0000256" key="1">
    <source>
        <dbReference type="ARBA" id="ARBA00023125"/>
    </source>
</evidence>
<dbReference type="InterPro" id="IPR016032">
    <property type="entry name" value="Sig_transdc_resp-reg_C-effctor"/>
</dbReference>
<dbReference type="InterPro" id="IPR036388">
    <property type="entry name" value="WH-like_DNA-bd_sf"/>
</dbReference>
<dbReference type="InterPro" id="IPR001867">
    <property type="entry name" value="OmpR/PhoB-type_DNA-bd"/>
</dbReference>
<evidence type="ECO:0000256" key="2">
    <source>
        <dbReference type="PROSITE-ProRule" id="PRU01091"/>
    </source>
</evidence>
<sequence>MHDILSEAKLQQRQILIDSLVYDPVSKRLKNQGIEIKLEPRTIEILEVLLSSVGEPVAAEQIIEAVWQSNFISKTVLTNRISTLRTLLKQHLPETDISKLLVTYPKKGYYFSADKILLLEESGEDDADVPEHKTKLGNNFGLHATYLVLIACISIGVLLFKPPWISEQEDNPQQQANITIPVVEILLNKVIAKGQSATAFRKEVKTLLLAQQVAYPYTDVANQDSPTYFLAPLDDDRYWPGAKHSLFSDYKLNIRLSELAQKDMLHVIVELLYTNSNKMAFKAEYDMSTNNLANELIKVGNDIAGYFSLPALTRTSVDGIQPMLKLSPQEVTEYLLAKNKVNDLEVGYLSRQLISSSEVDNKTLDAWINLIDRSFRYNSEETKIWLGLLYFRLGDSDAAYDYLNRTLINDQVENAFLYLLLSKMALERERSDEFRIHYLKSMVALSTAIPSEEIFKRLSEPETSTSCLSPWLSLSFDAGKEEKVKPWVEVFDGYCQHASKYLISN</sequence>
<evidence type="ECO:0000259" key="3">
    <source>
        <dbReference type="PROSITE" id="PS51755"/>
    </source>
</evidence>
<protein>
    <recommendedName>
        <fullName evidence="3">OmpR/PhoB-type domain-containing protein</fullName>
    </recommendedName>
</protein>
<evidence type="ECO:0000313" key="5">
    <source>
        <dbReference type="Proteomes" id="UP000078406"/>
    </source>
</evidence>
<dbReference type="EMBL" id="LLEI02000031">
    <property type="protein sequence ID" value="OAJ94200.1"/>
    <property type="molecule type" value="Genomic_DNA"/>
</dbReference>
<comment type="caution">
    <text evidence="4">The sequence shown here is derived from an EMBL/GenBank/DDBJ whole genome shotgun (WGS) entry which is preliminary data.</text>
</comment>
<keyword evidence="1 2" id="KW-0238">DNA-binding</keyword>
<dbReference type="GO" id="GO:0006355">
    <property type="term" value="P:regulation of DNA-templated transcription"/>
    <property type="evidence" value="ECO:0007669"/>
    <property type="project" value="InterPro"/>
</dbReference>
<dbReference type="GO" id="GO:0003677">
    <property type="term" value="F:DNA binding"/>
    <property type="evidence" value="ECO:0007669"/>
    <property type="project" value="UniProtKB-UniRule"/>
</dbReference>
<feature type="DNA-binding region" description="OmpR/PhoB-type" evidence="2">
    <location>
        <begin position="12"/>
        <end position="113"/>
    </location>
</feature>
<dbReference type="Pfam" id="PF00486">
    <property type="entry name" value="Trans_reg_C"/>
    <property type="match status" value="1"/>
</dbReference>
<feature type="domain" description="OmpR/PhoB-type" evidence="3">
    <location>
        <begin position="12"/>
        <end position="113"/>
    </location>
</feature>
<dbReference type="SMART" id="SM00862">
    <property type="entry name" value="Trans_reg_C"/>
    <property type="match status" value="1"/>
</dbReference>
<dbReference type="Proteomes" id="UP000078406">
    <property type="component" value="Unassembled WGS sequence"/>
</dbReference>
<dbReference type="SUPFAM" id="SSF46894">
    <property type="entry name" value="C-terminal effector domain of the bipartite response regulators"/>
    <property type="match status" value="1"/>
</dbReference>